<evidence type="ECO:0000313" key="13">
    <source>
        <dbReference type="EMBL" id="MBZ9567120.1"/>
    </source>
</evidence>
<evidence type="ECO:0000256" key="9">
    <source>
        <dbReference type="SAM" id="MobiDB-lite"/>
    </source>
</evidence>
<evidence type="ECO:0000259" key="11">
    <source>
        <dbReference type="Pfam" id="PF01545"/>
    </source>
</evidence>
<comment type="subcellular location">
    <subcellularLocation>
        <location evidence="1">Membrane</location>
        <topology evidence="1">Multi-pass membrane protein</topology>
    </subcellularLocation>
</comment>
<reference evidence="13 14" key="1">
    <citation type="submission" date="2021-05" db="EMBL/GenBank/DDBJ databases">
        <title>Petroleum and Energy Research Collection (APPE): ex situ preservation of microbial diversity associated with the oil industry and exploitation of its biotechnological potential.</title>
        <authorList>
            <person name="Paixao C.T.M."/>
            <person name="Gomes M.B."/>
            <person name="Oliveira V.M."/>
        </authorList>
    </citation>
    <scope>NUCLEOTIDE SEQUENCE [LARGE SCALE GENOMIC DNA]</scope>
    <source>
        <strain evidence="13 14">LIT2</strain>
    </source>
</reference>
<dbReference type="InterPro" id="IPR058533">
    <property type="entry name" value="Cation_efflux_TM"/>
</dbReference>
<evidence type="ECO:0000256" key="10">
    <source>
        <dbReference type="SAM" id="Phobius"/>
    </source>
</evidence>
<dbReference type="Pfam" id="PF01545">
    <property type="entry name" value="Cation_efflux"/>
    <property type="match status" value="1"/>
</dbReference>
<accession>A0ABS7WXQ4</accession>
<evidence type="ECO:0000256" key="6">
    <source>
        <dbReference type="ARBA" id="ARBA00022989"/>
    </source>
</evidence>
<evidence type="ECO:0000256" key="7">
    <source>
        <dbReference type="ARBA" id="ARBA00023065"/>
    </source>
</evidence>
<feature type="domain" description="Cation efflux protein transmembrane" evidence="11">
    <location>
        <begin position="34"/>
        <end position="224"/>
    </location>
</feature>
<evidence type="ECO:0000313" key="14">
    <source>
        <dbReference type="Proteomes" id="UP001319883"/>
    </source>
</evidence>
<feature type="transmembrane region" description="Helical" evidence="10">
    <location>
        <begin position="199"/>
        <end position="216"/>
    </location>
</feature>
<dbReference type="SUPFAM" id="SSF161111">
    <property type="entry name" value="Cation efflux protein transmembrane domain-like"/>
    <property type="match status" value="1"/>
</dbReference>
<keyword evidence="7" id="KW-0406">Ion transport</keyword>
<dbReference type="NCBIfam" id="TIGR01297">
    <property type="entry name" value="CDF"/>
    <property type="match status" value="1"/>
</dbReference>
<organism evidence="13 14">
    <name type="scientific">Modicisalibacter tunisiensis</name>
    <dbReference type="NCBI Taxonomy" id="390637"/>
    <lineage>
        <taxon>Bacteria</taxon>
        <taxon>Pseudomonadati</taxon>
        <taxon>Pseudomonadota</taxon>
        <taxon>Gammaproteobacteria</taxon>
        <taxon>Oceanospirillales</taxon>
        <taxon>Halomonadaceae</taxon>
        <taxon>Modicisalibacter</taxon>
    </lineage>
</organism>
<gene>
    <name evidence="13" type="ORF">KGQ91_05365</name>
</gene>
<evidence type="ECO:0000259" key="12">
    <source>
        <dbReference type="Pfam" id="PF16916"/>
    </source>
</evidence>
<keyword evidence="8 10" id="KW-0472">Membrane</keyword>
<feature type="transmembrane region" description="Helical" evidence="10">
    <location>
        <begin position="134"/>
        <end position="154"/>
    </location>
</feature>
<dbReference type="Pfam" id="PF16916">
    <property type="entry name" value="ZT_dimer"/>
    <property type="match status" value="1"/>
</dbReference>
<feature type="transmembrane region" description="Helical" evidence="10">
    <location>
        <begin position="59"/>
        <end position="80"/>
    </location>
</feature>
<dbReference type="RefSeq" id="WP_224420477.1">
    <property type="nucleotide sequence ID" value="NZ_JAGXFD010000001.1"/>
</dbReference>
<feature type="transmembrane region" description="Helical" evidence="10">
    <location>
        <begin position="175"/>
        <end position="193"/>
    </location>
</feature>
<dbReference type="InterPro" id="IPR002524">
    <property type="entry name" value="Cation_efflux"/>
</dbReference>
<comment type="similarity">
    <text evidence="2">Belongs to the cation diffusion facilitator (CDF) transporter (TC 2.A.4) family. SLC30A subfamily.</text>
</comment>
<evidence type="ECO:0000256" key="5">
    <source>
        <dbReference type="ARBA" id="ARBA00022906"/>
    </source>
</evidence>
<dbReference type="Proteomes" id="UP001319883">
    <property type="component" value="Unassembled WGS sequence"/>
</dbReference>
<evidence type="ECO:0000256" key="8">
    <source>
        <dbReference type="ARBA" id="ARBA00023136"/>
    </source>
</evidence>
<proteinExistence type="inferred from homology"/>
<keyword evidence="5" id="KW-0862">Zinc</keyword>
<name>A0ABS7WXQ4_9GAMM</name>
<dbReference type="InterPro" id="IPR027469">
    <property type="entry name" value="Cation_efflux_TMD_sf"/>
</dbReference>
<feature type="transmembrane region" description="Helical" evidence="10">
    <location>
        <begin position="35"/>
        <end position="53"/>
    </location>
</feature>
<dbReference type="InterPro" id="IPR036837">
    <property type="entry name" value="Cation_efflux_CTD_sf"/>
</dbReference>
<sequence length="317" mass="33961">MAHDHAHPHGHDHDHDHDHDHAPTVTADSERRVRLAMWLTAGFMLAEVIGGWWSGSLALLADAGHMVSDAASLGLALFAFRLGRRAPDARRTFGYQRFQVLAAFVNGLTLLAIGVGIVIAAIKRFYAPVDVMAGTMMGVAVLGLLVNLGVFAILHAGDRDNINLRGAILHVMGDLLGSVAAIVASLVILFTGWDVADPLLSLLAAALILRGAWKIVRRSAHTLLEGTPDGVEIAEIHEALASVEGVSDVHDVHLWGLTPQDPLLSLHLVVDAEADNDRVLREAYARLHERFGIQHATLQLEGRACLTGGDCQTPSPA</sequence>
<dbReference type="Gene3D" id="1.20.1510.10">
    <property type="entry name" value="Cation efflux protein transmembrane domain"/>
    <property type="match status" value="1"/>
</dbReference>
<dbReference type="EMBL" id="JAGXFD010000001">
    <property type="protein sequence ID" value="MBZ9567120.1"/>
    <property type="molecule type" value="Genomic_DNA"/>
</dbReference>
<comment type="caution">
    <text evidence="13">The sequence shown here is derived from an EMBL/GenBank/DDBJ whole genome shotgun (WGS) entry which is preliminary data.</text>
</comment>
<feature type="region of interest" description="Disordered" evidence="9">
    <location>
        <begin position="1"/>
        <end position="25"/>
    </location>
</feature>
<protein>
    <submittedName>
        <fullName evidence="13">Cation transporter</fullName>
    </submittedName>
</protein>
<evidence type="ECO:0000256" key="3">
    <source>
        <dbReference type="ARBA" id="ARBA00022448"/>
    </source>
</evidence>
<evidence type="ECO:0000256" key="4">
    <source>
        <dbReference type="ARBA" id="ARBA00022692"/>
    </source>
</evidence>
<keyword evidence="6 10" id="KW-1133">Transmembrane helix</keyword>
<dbReference type="InterPro" id="IPR050681">
    <property type="entry name" value="CDF/SLC30A"/>
</dbReference>
<feature type="domain" description="Cation efflux protein cytoplasmic" evidence="12">
    <location>
        <begin position="228"/>
        <end position="301"/>
    </location>
</feature>
<evidence type="ECO:0000256" key="2">
    <source>
        <dbReference type="ARBA" id="ARBA00008873"/>
    </source>
</evidence>
<dbReference type="PANTHER" id="PTHR11562">
    <property type="entry name" value="CATION EFFLUX PROTEIN/ ZINC TRANSPORTER"/>
    <property type="match status" value="1"/>
</dbReference>
<keyword evidence="5" id="KW-0864">Zinc transport</keyword>
<dbReference type="PANTHER" id="PTHR11562:SF17">
    <property type="entry name" value="RE54080P-RELATED"/>
    <property type="match status" value="1"/>
</dbReference>
<keyword evidence="14" id="KW-1185">Reference proteome</keyword>
<dbReference type="InterPro" id="IPR027470">
    <property type="entry name" value="Cation_efflux_CTD"/>
</dbReference>
<keyword evidence="3" id="KW-0813">Transport</keyword>
<dbReference type="SUPFAM" id="SSF160240">
    <property type="entry name" value="Cation efflux protein cytoplasmic domain-like"/>
    <property type="match status" value="1"/>
</dbReference>
<evidence type="ECO:0000256" key="1">
    <source>
        <dbReference type="ARBA" id="ARBA00004141"/>
    </source>
</evidence>
<keyword evidence="4 10" id="KW-0812">Transmembrane</keyword>
<feature type="transmembrane region" description="Helical" evidence="10">
    <location>
        <begin position="100"/>
        <end position="122"/>
    </location>
</feature>